<organism evidence="2">
    <name type="scientific">Ajellomyces dermatitidis (strain ATCC 18188 / CBS 674.68)</name>
    <name type="common">Blastomyces dermatitidis</name>
    <dbReference type="NCBI Taxonomy" id="653446"/>
    <lineage>
        <taxon>Eukaryota</taxon>
        <taxon>Fungi</taxon>
        <taxon>Dikarya</taxon>
        <taxon>Ascomycota</taxon>
        <taxon>Pezizomycotina</taxon>
        <taxon>Eurotiomycetes</taxon>
        <taxon>Eurotiomycetidae</taxon>
        <taxon>Onygenales</taxon>
        <taxon>Ajellomycetaceae</taxon>
        <taxon>Blastomyces</taxon>
    </lineage>
</organism>
<feature type="transmembrane region" description="Helical" evidence="1">
    <location>
        <begin position="67"/>
        <end position="90"/>
    </location>
</feature>
<dbReference type="EMBL" id="GG749558">
    <property type="protein sequence ID" value="KMW69047.1"/>
    <property type="molecule type" value="Genomic_DNA"/>
</dbReference>
<keyword evidence="1" id="KW-0472">Membrane</keyword>
<dbReference type="AlphaFoldDB" id="A0A0J9ESK1"/>
<evidence type="ECO:0000313" key="2">
    <source>
        <dbReference type="EMBL" id="KMW69047.1"/>
    </source>
</evidence>
<evidence type="ECO:0000256" key="1">
    <source>
        <dbReference type="SAM" id="Phobius"/>
    </source>
</evidence>
<keyword evidence="1" id="KW-0812">Transmembrane</keyword>
<feature type="non-terminal residue" evidence="2">
    <location>
        <position position="214"/>
    </location>
</feature>
<dbReference type="Proteomes" id="UP000007802">
    <property type="component" value="Unassembled WGS sequence"/>
</dbReference>
<keyword evidence="1" id="KW-1133">Transmembrane helix</keyword>
<feature type="non-terminal residue" evidence="2">
    <location>
        <position position="1"/>
    </location>
</feature>
<sequence length="214" mass="22543">FSHIDRSVSADDSELSVESLIENLKNVIMKKLSMSYVTESSMFFSALFISFSAALSQSSISASVSSSSSAISVPVTLTSATSGFTVSAFVTSSPCFKKILYRLNESSLSRIASLLNSVEIFLVASVSEVILIKDDNTAETTLFHSQASLITFSPSSSSAGKVVCTSDCKCLALSDSCHHSSDSVSSPSSVSFISVSPVLTPGPVSSVLFFNFSM</sequence>
<protein>
    <submittedName>
        <fullName evidence="2">Uncharacterized protein</fullName>
    </submittedName>
</protein>
<name>A0A0J9ESK1_AJEDA</name>
<reference evidence="2" key="1">
    <citation type="submission" date="2010-03" db="EMBL/GenBank/DDBJ databases">
        <title>Annotation of Blastomyces dermatitidis strain ATCC 18188.</title>
        <authorList>
            <consortium name="The Broad Institute Genome Sequencing Platform"/>
            <consortium name="Broad Institute Genome Sequencing Center for Infectious Disease."/>
            <person name="Cuomo C."/>
            <person name="Klein B."/>
            <person name="Sullivan T."/>
            <person name="Heitman J."/>
            <person name="Young S."/>
            <person name="Zeng Q."/>
            <person name="Gargeya S."/>
            <person name="Alvarado L."/>
            <person name="Berlin A.M."/>
            <person name="Chapman S.B."/>
            <person name="Chen Z."/>
            <person name="Freedman E."/>
            <person name="Gellesch M."/>
            <person name="Goldberg J."/>
            <person name="Griggs A."/>
            <person name="Gujja S."/>
            <person name="Heilman E."/>
            <person name="Heiman D."/>
            <person name="Howarth C."/>
            <person name="Mehta T."/>
            <person name="Neiman D."/>
            <person name="Pearson M."/>
            <person name="Roberts A."/>
            <person name="Saif S."/>
            <person name="Shea T."/>
            <person name="Shenoy N."/>
            <person name="Sisk P."/>
            <person name="Stolte C."/>
            <person name="Sykes S."/>
            <person name="White J."/>
            <person name="Yandava C."/>
            <person name="Haas B."/>
            <person name="Nusbaum C."/>
            <person name="Birren B."/>
        </authorList>
    </citation>
    <scope>NUCLEOTIDE SEQUENCE</scope>
    <source>
        <strain evidence="2">ATCC 18188</strain>
    </source>
</reference>
<gene>
    <name evidence="2" type="ORF">BDDG_13228</name>
</gene>
<feature type="transmembrane region" description="Helical" evidence="1">
    <location>
        <begin position="36"/>
        <end position="55"/>
    </location>
</feature>
<proteinExistence type="predicted"/>
<accession>A0A0J9ESK1</accession>